<dbReference type="Gene3D" id="3.40.50.300">
    <property type="entry name" value="P-loop containing nucleotide triphosphate hydrolases"/>
    <property type="match status" value="1"/>
</dbReference>
<evidence type="ECO:0000259" key="6">
    <source>
        <dbReference type="PROSITE" id="PS50051"/>
    </source>
</evidence>
<dbReference type="OrthoDB" id="422555at2759"/>
<dbReference type="Gene3D" id="2.20.28.10">
    <property type="match status" value="1"/>
</dbReference>
<dbReference type="CDD" id="cd17706">
    <property type="entry name" value="MCM"/>
    <property type="match status" value="1"/>
</dbReference>
<dbReference type="Pfam" id="PF17207">
    <property type="entry name" value="MCM_OB"/>
    <property type="match status" value="1"/>
</dbReference>
<dbReference type="GO" id="GO:0005524">
    <property type="term" value="F:ATP binding"/>
    <property type="evidence" value="ECO:0007669"/>
    <property type="project" value="UniProtKB-KW"/>
</dbReference>
<dbReference type="InterPro" id="IPR041562">
    <property type="entry name" value="MCM_lid"/>
</dbReference>
<dbReference type="PANTHER" id="PTHR11630:SF47">
    <property type="entry name" value="DNA HELICASE MCM8"/>
    <property type="match status" value="1"/>
</dbReference>
<dbReference type="GO" id="GO:0042555">
    <property type="term" value="C:MCM complex"/>
    <property type="evidence" value="ECO:0007669"/>
    <property type="project" value="TreeGrafter"/>
</dbReference>
<dbReference type="EMBL" id="AGNL01003171">
    <property type="protein sequence ID" value="EJK75038.1"/>
    <property type="molecule type" value="Genomic_DNA"/>
</dbReference>
<feature type="region of interest" description="Disordered" evidence="5">
    <location>
        <begin position="27"/>
        <end position="72"/>
    </location>
</feature>
<name>K0T8C7_THAOC</name>
<evidence type="ECO:0000256" key="4">
    <source>
        <dbReference type="RuleBase" id="RU004070"/>
    </source>
</evidence>
<feature type="region of interest" description="Disordered" evidence="5">
    <location>
        <begin position="90"/>
        <end position="112"/>
    </location>
</feature>
<dbReference type="AlphaFoldDB" id="K0T8C7"/>
<dbReference type="OMA" id="AREYCKP"/>
<sequence>MSSPRSGLNDAQKGDLAALWGRHAPSTALSQVGGPTEDSFGFGGRSAGNEGRGRGRGGRGRGRGGGRSGVAPTRVVAMCLEDEDYHMITDGANQDGAREGERSPAFEEDMSQPASKTWESISYLFHRSRVSNSTDANKSIVVPRIVGGKQITVLDHEVFLEEFTAFEQATNGNDQISFAGYLYRSPDRALASLACAVGIVVLTLWRRHQSYTPNANSLQQQHDRQHHPHLSIFDTAMYHPRFYNMSPSYRIRMASIRTSAVGRLVSLRGTVTKARPKRLRVLDVGFTCQKCGLHQITRFLDGKYCSPTKCEGIKCRSQKFALNRKVANFSDVQELKIQEIQEELLYDDAQGNGKERDAGRAPRQLEVEVADDLVDTCNAGDSVVVVGTVRTVNSALASGRSGKRASETSTYKMYLVANSIVNSTADDGLRGKKRVAESDDSRGSKRTKTSSMRNYTDQQLQMIASIAHADHKMYSMPTRMAFPFDLLVRSICPAIIGNDLVKAGILLCLLGGSAPEESGLESQSGMSIRSNSHLLIVGDPGMGKSQMLLAANQVAARSVYVGGNATSSTGLTVSLTKEAGGNLGIEAGALVLSDRGVCCLDELDKMPKKHLDGLLEAMEQQQVSVAKAGIVASLPSRCSVIAAANPKSGTYNLSKSVAENLSMPGPLLSRFDLVFILRDQACIVRDKQIGMALLNQPMDKSRSSGPELAATMEQFGNGRVPLQHRLPWVNDFQKEPLPLQTVKDYIAYAREYCKPKMTDVAAQVLQEYFTNLRRPQNTHDRKSSVPITTRQLEALIRLSQARAKACLRQYVLREDAEDVVELMIESSRQVHTDEAGNLDKGRGGTESSMVKLLLPSHAKCNFRTLIVFRFTSGGFRDFVDNLRDSGDVLQKSEYGTTFFTLS</sequence>
<feature type="region of interest" description="Disordered" evidence="5">
    <location>
        <begin position="428"/>
        <end position="453"/>
    </location>
</feature>
<proteinExistence type="inferred from homology"/>
<comment type="caution">
    <text evidence="7">The sequence shown here is derived from an EMBL/GenBank/DDBJ whole genome shotgun (WGS) entry which is preliminary data.</text>
</comment>
<keyword evidence="1 4" id="KW-0547">Nucleotide-binding</keyword>
<protein>
    <recommendedName>
        <fullName evidence="6">MCM C-terminal AAA(+) ATPase domain-containing protein</fullName>
    </recommendedName>
</protein>
<comment type="similarity">
    <text evidence="4">Belongs to the MCM family.</text>
</comment>
<feature type="compositionally biased region" description="Basic residues" evidence="5">
    <location>
        <begin position="54"/>
        <end position="64"/>
    </location>
</feature>
<dbReference type="PROSITE" id="PS50051">
    <property type="entry name" value="MCM_2"/>
    <property type="match status" value="1"/>
</dbReference>
<evidence type="ECO:0000256" key="3">
    <source>
        <dbReference type="ARBA" id="ARBA00023125"/>
    </source>
</evidence>
<feature type="compositionally biased region" description="Basic and acidic residues" evidence="5">
    <location>
        <begin position="96"/>
        <end position="105"/>
    </location>
</feature>
<dbReference type="eggNOG" id="KOG0480">
    <property type="taxonomic scope" value="Eukaryota"/>
</dbReference>
<dbReference type="GO" id="GO:0017116">
    <property type="term" value="F:single-stranded DNA helicase activity"/>
    <property type="evidence" value="ECO:0007669"/>
    <property type="project" value="TreeGrafter"/>
</dbReference>
<dbReference type="Pfam" id="PF00493">
    <property type="entry name" value="MCM"/>
    <property type="match status" value="1"/>
</dbReference>
<dbReference type="InterPro" id="IPR012340">
    <property type="entry name" value="NA-bd_OB-fold"/>
</dbReference>
<dbReference type="SMART" id="SM00350">
    <property type="entry name" value="MCM"/>
    <property type="match status" value="1"/>
</dbReference>
<evidence type="ECO:0000256" key="2">
    <source>
        <dbReference type="ARBA" id="ARBA00022840"/>
    </source>
</evidence>
<dbReference type="SUPFAM" id="SSF50249">
    <property type="entry name" value="Nucleic acid-binding proteins"/>
    <property type="match status" value="1"/>
</dbReference>
<dbReference type="InterPro" id="IPR001208">
    <property type="entry name" value="MCM_dom"/>
</dbReference>
<dbReference type="PRINTS" id="PR01657">
    <property type="entry name" value="MCMFAMILY"/>
</dbReference>
<dbReference type="GO" id="GO:0005634">
    <property type="term" value="C:nucleus"/>
    <property type="evidence" value="ECO:0007669"/>
    <property type="project" value="TreeGrafter"/>
</dbReference>
<keyword evidence="2 4" id="KW-0067">ATP-binding</keyword>
<dbReference type="InterPro" id="IPR003593">
    <property type="entry name" value="AAA+_ATPase"/>
</dbReference>
<accession>K0T8C7</accession>
<dbReference type="Gene3D" id="2.40.50.140">
    <property type="entry name" value="Nucleic acid-binding proteins"/>
    <property type="match status" value="1"/>
</dbReference>
<organism evidence="7 8">
    <name type="scientific">Thalassiosira oceanica</name>
    <name type="common">Marine diatom</name>
    <dbReference type="NCBI Taxonomy" id="159749"/>
    <lineage>
        <taxon>Eukaryota</taxon>
        <taxon>Sar</taxon>
        <taxon>Stramenopiles</taxon>
        <taxon>Ochrophyta</taxon>
        <taxon>Bacillariophyta</taxon>
        <taxon>Coscinodiscophyceae</taxon>
        <taxon>Thalassiosirophycidae</taxon>
        <taxon>Thalassiosirales</taxon>
        <taxon>Thalassiosiraceae</taxon>
        <taxon>Thalassiosira</taxon>
    </lineage>
</organism>
<keyword evidence="3 4" id="KW-0238">DNA-binding</keyword>
<dbReference type="SMART" id="SM00382">
    <property type="entry name" value="AAA"/>
    <property type="match status" value="1"/>
</dbReference>
<gene>
    <name evidence="7" type="ORF">THAOC_03251</name>
</gene>
<evidence type="ECO:0000256" key="5">
    <source>
        <dbReference type="SAM" id="MobiDB-lite"/>
    </source>
</evidence>
<reference evidence="7 8" key="1">
    <citation type="journal article" date="2012" name="Genome Biol.">
        <title>Genome and low-iron response of an oceanic diatom adapted to chronic iron limitation.</title>
        <authorList>
            <person name="Lommer M."/>
            <person name="Specht M."/>
            <person name="Roy A.S."/>
            <person name="Kraemer L."/>
            <person name="Andreson R."/>
            <person name="Gutowska M.A."/>
            <person name="Wolf J."/>
            <person name="Bergner S.V."/>
            <person name="Schilhabel M.B."/>
            <person name="Klostermeier U.C."/>
            <person name="Beiko R.G."/>
            <person name="Rosenstiel P."/>
            <person name="Hippler M."/>
            <person name="Laroche J."/>
        </authorList>
    </citation>
    <scope>NUCLEOTIDE SEQUENCE [LARGE SCALE GENOMIC DNA]</scope>
    <source>
        <strain evidence="7 8">CCMP1005</strain>
    </source>
</reference>
<evidence type="ECO:0000313" key="8">
    <source>
        <dbReference type="Proteomes" id="UP000266841"/>
    </source>
</evidence>
<dbReference type="InterPro" id="IPR033762">
    <property type="entry name" value="MCM_OB"/>
</dbReference>
<dbReference type="Proteomes" id="UP000266841">
    <property type="component" value="Unassembled WGS sequence"/>
</dbReference>
<dbReference type="InterPro" id="IPR031327">
    <property type="entry name" value="MCM"/>
</dbReference>
<feature type="compositionally biased region" description="Basic and acidic residues" evidence="5">
    <location>
        <begin position="428"/>
        <end position="443"/>
    </location>
</feature>
<feature type="domain" description="MCM C-terminal AAA(+) ATPase" evidence="6">
    <location>
        <begin position="483"/>
        <end position="693"/>
    </location>
</feature>
<evidence type="ECO:0000313" key="7">
    <source>
        <dbReference type="EMBL" id="EJK75038.1"/>
    </source>
</evidence>
<dbReference type="Pfam" id="PF17855">
    <property type="entry name" value="MCM_lid"/>
    <property type="match status" value="1"/>
</dbReference>
<dbReference type="GO" id="GO:0003697">
    <property type="term" value="F:single-stranded DNA binding"/>
    <property type="evidence" value="ECO:0007669"/>
    <property type="project" value="TreeGrafter"/>
</dbReference>
<evidence type="ECO:0000256" key="1">
    <source>
        <dbReference type="ARBA" id="ARBA00022741"/>
    </source>
</evidence>
<dbReference type="PANTHER" id="PTHR11630">
    <property type="entry name" value="DNA REPLICATION LICENSING FACTOR MCM FAMILY MEMBER"/>
    <property type="match status" value="1"/>
</dbReference>
<dbReference type="SUPFAM" id="SSF52540">
    <property type="entry name" value="P-loop containing nucleoside triphosphate hydrolases"/>
    <property type="match status" value="1"/>
</dbReference>
<keyword evidence="8" id="KW-1185">Reference proteome</keyword>
<dbReference type="InterPro" id="IPR027417">
    <property type="entry name" value="P-loop_NTPase"/>
</dbReference>